<accession>A0ACD0NRD4</accession>
<sequence length="137" mass="16100">MSDYRGVSQDQDSRFKNKEKTLLKSIKFPPCFDKKVDMSKVELKVMRPWISRKINELLGFEDDVVLEYATGLLEERNPDPRQMQISLTGFLESKTPEFMKELWELLISAQSSPGGIPAIFVEWKKEELRKKKEEDER</sequence>
<feature type="non-terminal residue" evidence="1">
    <location>
        <position position="137"/>
    </location>
</feature>
<reference evidence="1 2" key="1">
    <citation type="journal article" date="2018" name="Mol. Biol. Evol.">
        <title>Broad Genomic Sampling Reveals a Smut Pathogenic Ancestry of the Fungal Clade Ustilaginomycotina.</title>
        <authorList>
            <person name="Kijpornyongpan T."/>
            <person name="Mondo S.J."/>
            <person name="Barry K."/>
            <person name="Sandor L."/>
            <person name="Lee J."/>
            <person name="Lipzen A."/>
            <person name="Pangilinan J."/>
            <person name="LaButti K."/>
            <person name="Hainaut M."/>
            <person name="Henrissat B."/>
            <person name="Grigoriev I.V."/>
            <person name="Spatafora J.W."/>
            <person name="Aime M.C."/>
        </authorList>
    </citation>
    <scope>NUCLEOTIDE SEQUENCE [LARGE SCALE GENOMIC DNA]</scope>
    <source>
        <strain evidence="1 2">SA 807</strain>
    </source>
</reference>
<organism evidence="1 2">
    <name type="scientific">Violaceomyces palustris</name>
    <dbReference type="NCBI Taxonomy" id="1673888"/>
    <lineage>
        <taxon>Eukaryota</taxon>
        <taxon>Fungi</taxon>
        <taxon>Dikarya</taxon>
        <taxon>Basidiomycota</taxon>
        <taxon>Ustilaginomycotina</taxon>
        <taxon>Ustilaginomycetes</taxon>
        <taxon>Violaceomycetales</taxon>
        <taxon>Violaceomycetaceae</taxon>
        <taxon>Violaceomyces</taxon>
    </lineage>
</organism>
<dbReference type="Proteomes" id="UP000245626">
    <property type="component" value="Unassembled WGS sequence"/>
</dbReference>
<evidence type="ECO:0000313" key="1">
    <source>
        <dbReference type="EMBL" id="PWN48408.1"/>
    </source>
</evidence>
<name>A0ACD0NRD4_9BASI</name>
<dbReference type="EMBL" id="KZ820209">
    <property type="protein sequence ID" value="PWN48408.1"/>
    <property type="molecule type" value="Genomic_DNA"/>
</dbReference>
<evidence type="ECO:0000313" key="2">
    <source>
        <dbReference type="Proteomes" id="UP000245626"/>
    </source>
</evidence>
<keyword evidence="2" id="KW-1185">Reference proteome</keyword>
<gene>
    <name evidence="1" type="ORF">IE53DRAFT_319447</name>
</gene>
<proteinExistence type="predicted"/>
<protein>
    <submittedName>
        <fullName evidence="1">Serine/arginine repetitive matrix protein 1</fullName>
    </submittedName>
</protein>